<dbReference type="Proteomes" id="UP000682733">
    <property type="component" value="Unassembled WGS sequence"/>
</dbReference>
<name>A0A8S2UUF6_9BILA</name>
<comment type="caution">
    <text evidence="2">The sequence shown here is derived from an EMBL/GenBank/DDBJ whole genome shotgun (WGS) entry which is preliminary data.</text>
</comment>
<evidence type="ECO:0000313" key="2">
    <source>
        <dbReference type="EMBL" id="CAF4364080.1"/>
    </source>
</evidence>
<dbReference type="AlphaFoldDB" id="A0A8S2UUF6"/>
<evidence type="ECO:0008006" key="4">
    <source>
        <dbReference type="Google" id="ProtNLM"/>
    </source>
</evidence>
<evidence type="ECO:0000313" key="1">
    <source>
        <dbReference type="EMBL" id="CAF1569873.1"/>
    </source>
</evidence>
<organism evidence="2 3">
    <name type="scientific">Didymodactylos carnosus</name>
    <dbReference type="NCBI Taxonomy" id="1234261"/>
    <lineage>
        <taxon>Eukaryota</taxon>
        <taxon>Metazoa</taxon>
        <taxon>Spiralia</taxon>
        <taxon>Gnathifera</taxon>
        <taxon>Rotifera</taxon>
        <taxon>Eurotatoria</taxon>
        <taxon>Bdelloidea</taxon>
        <taxon>Philodinida</taxon>
        <taxon>Philodinidae</taxon>
        <taxon>Didymodactylos</taxon>
    </lineage>
</organism>
<sequence>ETYRGMKITEDELSQYRLRKYIVNKTFLSTTKERSIANEFAFDGGLRHNHDGEIIKVPTICIYTIIGHDRIALDIERISEYAHEKEVLIIPGQTFKVTAIRTNVQTAQGLCYEIELVEHRRENKTGQYQHE</sequence>
<protein>
    <recommendedName>
        <fullName evidence="4">NAD(+)--protein-arginine ADP-ribosyltransferase</fullName>
    </recommendedName>
</protein>
<dbReference type="EMBL" id="CAJNOK010043543">
    <property type="protein sequence ID" value="CAF1569873.1"/>
    <property type="molecule type" value="Genomic_DNA"/>
</dbReference>
<proteinExistence type="predicted"/>
<evidence type="ECO:0000313" key="3">
    <source>
        <dbReference type="Proteomes" id="UP000682733"/>
    </source>
</evidence>
<dbReference type="Proteomes" id="UP000677228">
    <property type="component" value="Unassembled WGS sequence"/>
</dbReference>
<dbReference type="Gene3D" id="3.90.176.10">
    <property type="entry name" value="Toxin ADP-ribosyltransferase, Chain A, domain 1"/>
    <property type="match status" value="1"/>
</dbReference>
<dbReference type="PROSITE" id="PS51996">
    <property type="entry name" value="TR_MART"/>
    <property type="match status" value="1"/>
</dbReference>
<feature type="non-terminal residue" evidence="2">
    <location>
        <position position="1"/>
    </location>
</feature>
<dbReference type="SUPFAM" id="SSF56399">
    <property type="entry name" value="ADP-ribosylation"/>
    <property type="match status" value="1"/>
</dbReference>
<dbReference type="EMBL" id="CAJOBA010066325">
    <property type="protein sequence ID" value="CAF4364080.1"/>
    <property type="molecule type" value="Genomic_DNA"/>
</dbReference>
<accession>A0A8S2UUF6</accession>
<gene>
    <name evidence="1" type="ORF">OVA965_LOCUS40294</name>
    <name evidence="2" type="ORF">TMI583_LOCUS41712</name>
</gene>
<reference evidence="2" key="1">
    <citation type="submission" date="2021-02" db="EMBL/GenBank/DDBJ databases">
        <authorList>
            <person name="Nowell W R."/>
        </authorList>
    </citation>
    <scope>NUCLEOTIDE SEQUENCE</scope>
</reference>